<dbReference type="Ensembl" id="ENSOANT00000074826.1">
    <property type="protein sequence ID" value="ENSOANP00000054386.1"/>
    <property type="gene ID" value="ENSOANG00000014169.3"/>
</dbReference>
<dbReference type="PANTHER" id="PTHR16423:SF11">
    <property type="entry name" value="IG-LIKE DOMAIN-CONTAINING PROTEIN"/>
    <property type="match status" value="1"/>
</dbReference>
<keyword evidence="1" id="KW-0732">Signal</keyword>
<dbReference type="Bgee" id="ENSOANG00000014169">
    <property type="expression patterns" value="Expressed in liver and 7 other cell types or tissues"/>
</dbReference>
<feature type="compositionally biased region" description="Gly residues" evidence="4">
    <location>
        <begin position="311"/>
        <end position="328"/>
    </location>
</feature>
<feature type="transmembrane region" description="Helical" evidence="5">
    <location>
        <begin position="249"/>
        <end position="270"/>
    </location>
</feature>
<feature type="region of interest" description="Disordered" evidence="4">
    <location>
        <begin position="277"/>
        <end position="334"/>
    </location>
</feature>
<dbReference type="InterPro" id="IPR036179">
    <property type="entry name" value="Ig-like_dom_sf"/>
</dbReference>
<gene>
    <name evidence="7" type="primary">TREM2</name>
</gene>
<keyword evidence="5" id="KW-1133">Transmembrane helix</keyword>
<reference evidence="7" key="2">
    <citation type="submission" date="2025-08" db="UniProtKB">
        <authorList>
            <consortium name="Ensembl"/>
        </authorList>
    </citation>
    <scope>IDENTIFICATION</scope>
    <source>
        <strain evidence="7">Glennie</strain>
    </source>
</reference>
<feature type="domain" description="Ig-like" evidence="6">
    <location>
        <begin position="84"/>
        <end position="197"/>
    </location>
</feature>
<dbReference type="InterPro" id="IPR007110">
    <property type="entry name" value="Ig-like_dom"/>
</dbReference>
<dbReference type="InterPro" id="IPR052314">
    <property type="entry name" value="Immune_rcpt_domain"/>
</dbReference>
<evidence type="ECO:0000313" key="7">
    <source>
        <dbReference type="Ensembl" id="ENSOANP00000054386.1"/>
    </source>
</evidence>
<dbReference type="GO" id="GO:0038023">
    <property type="term" value="F:signaling receptor activity"/>
    <property type="evidence" value="ECO:0000318"/>
    <property type="project" value="GO_Central"/>
</dbReference>
<dbReference type="SMART" id="SM00409">
    <property type="entry name" value="IG"/>
    <property type="match status" value="1"/>
</dbReference>
<dbReference type="AlphaFoldDB" id="A0A6I8PHC8"/>
<dbReference type="PROSITE" id="PS50835">
    <property type="entry name" value="IG_LIKE"/>
    <property type="match status" value="1"/>
</dbReference>
<evidence type="ECO:0000256" key="2">
    <source>
        <dbReference type="ARBA" id="ARBA00023157"/>
    </source>
</evidence>
<dbReference type="GeneTree" id="ENSGT00940000153835"/>
<dbReference type="InterPro" id="IPR013783">
    <property type="entry name" value="Ig-like_fold"/>
</dbReference>
<dbReference type="InterPro" id="IPR003599">
    <property type="entry name" value="Ig_sub"/>
</dbReference>
<evidence type="ECO:0000256" key="4">
    <source>
        <dbReference type="SAM" id="MobiDB-lite"/>
    </source>
</evidence>
<dbReference type="Gene3D" id="2.60.40.10">
    <property type="entry name" value="Immunoglobulins"/>
    <property type="match status" value="1"/>
</dbReference>
<dbReference type="CDD" id="cd05716">
    <property type="entry name" value="IgV_pIgR_like"/>
    <property type="match status" value="1"/>
</dbReference>
<keyword evidence="3" id="KW-0393">Immunoglobulin domain</keyword>
<name>A0A6I8PHC8_ORNAN</name>
<accession>A0A6I8PHC8</accession>
<keyword evidence="2" id="KW-1015">Disulfide bond</keyword>
<proteinExistence type="predicted"/>
<reference evidence="7" key="3">
    <citation type="submission" date="2025-09" db="UniProtKB">
        <authorList>
            <consortium name="Ensembl"/>
        </authorList>
    </citation>
    <scope>IDENTIFICATION</scope>
    <source>
        <strain evidence="7">Glennie</strain>
    </source>
</reference>
<dbReference type="GO" id="GO:0009986">
    <property type="term" value="C:cell surface"/>
    <property type="evidence" value="ECO:0000318"/>
    <property type="project" value="GO_Central"/>
</dbReference>
<evidence type="ECO:0000256" key="3">
    <source>
        <dbReference type="ARBA" id="ARBA00023319"/>
    </source>
</evidence>
<dbReference type="PANTHER" id="PTHR16423">
    <property type="entry name" value="TREM-LIKE TRANSCRIPT PROTEIN"/>
    <property type="match status" value="1"/>
</dbReference>
<evidence type="ECO:0000259" key="6">
    <source>
        <dbReference type="PROSITE" id="PS50835"/>
    </source>
</evidence>
<evidence type="ECO:0000256" key="5">
    <source>
        <dbReference type="SAM" id="Phobius"/>
    </source>
</evidence>
<evidence type="ECO:0000256" key="1">
    <source>
        <dbReference type="ARBA" id="ARBA00022729"/>
    </source>
</evidence>
<sequence>MLRNHLGHLHLPLVASSVPLPLFPKISQPMPPPPTRDLSPFSPCTLLQVTSDPAPAMCWAGPPPTTLVPPLPRRKKPGPSPCAPSAELGWTVPTVVTGVEGQTLSISCPYDRKVHWRRLKTWCRQGAGGQCQPVVSSHHSWFSFMRKWNGSTGIMDDTLAGILTVTIQNLRRQDGGLYQCQSVHRGMAGTLRSVQVDVLDGPSLEPRISGEPPTILEQSPEQALGPGQALIEHSVSSPSELGDLLPANFLLLLTGLLVSKILTAMGLVTLARCRRSQDPDAEGGQSDVHPLQPRPGERKAGTTVGWVWGEAGLGQGGGKEAGGPGGSRGKAEWE</sequence>
<dbReference type="InParanoid" id="A0A6I8PHC8"/>
<reference evidence="7 8" key="1">
    <citation type="journal article" date="2008" name="Nature">
        <title>Genome analysis of the platypus reveals unique signatures of evolution.</title>
        <authorList>
            <person name="Warren W.C."/>
            <person name="Hillier L.W."/>
            <person name="Marshall Graves J.A."/>
            <person name="Birney E."/>
            <person name="Ponting C.P."/>
            <person name="Grutzner F."/>
            <person name="Belov K."/>
            <person name="Miller W."/>
            <person name="Clarke L."/>
            <person name="Chinwalla A.T."/>
            <person name="Yang S.P."/>
            <person name="Heger A."/>
            <person name="Locke D.P."/>
            <person name="Miethke P."/>
            <person name="Waters P.D."/>
            <person name="Veyrunes F."/>
            <person name="Fulton L."/>
            <person name="Fulton B."/>
            <person name="Graves T."/>
            <person name="Wallis J."/>
            <person name="Puente X.S."/>
            <person name="Lopez-Otin C."/>
            <person name="Ordonez G.R."/>
            <person name="Eichler E.E."/>
            <person name="Chen L."/>
            <person name="Cheng Z."/>
            <person name="Deakin J.E."/>
            <person name="Alsop A."/>
            <person name="Thompson K."/>
            <person name="Kirby P."/>
            <person name="Papenfuss A.T."/>
            <person name="Wakefield M.J."/>
            <person name="Olender T."/>
            <person name="Lancet D."/>
            <person name="Huttley G.A."/>
            <person name="Smit A.F."/>
            <person name="Pask A."/>
            <person name="Temple-Smith P."/>
            <person name="Batzer M.A."/>
            <person name="Walker J.A."/>
            <person name="Konkel M.K."/>
            <person name="Harris R.S."/>
            <person name="Whittington C.M."/>
            <person name="Wong E.S."/>
            <person name="Gemmell N.J."/>
            <person name="Buschiazzo E."/>
            <person name="Vargas Jentzsch I.M."/>
            <person name="Merkel A."/>
            <person name="Schmitz J."/>
            <person name="Zemann A."/>
            <person name="Churakov G."/>
            <person name="Kriegs J.O."/>
            <person name="Brosius J."/>
            <person name="Murchison E.P."/>
            <person name="Sachidanandam R."/>
            <person name="Smith C."/>
            <person name="Hannon G.J."/>
            <person name="Tsend-Ayush E."/>
            <person name="McMillan D."/>
            <person name="Attenborough R."/>
            <person name="Rens W."/>
            <person name="Ferguson-Smith M."/>
            <person name="Lefevre C.M."/>
            <person name="Sharp J.A."/>
            <person name="Nicholas K.R."/>
            <person name="Ray D.A."/>
            <person name="Kube M."/>
            <person name="Reinhardt R."/>
            <person name="Pringle T.H."/>
            <person name="Taylor J."/>
            <person name="Jones R.C."/>
            <person name="Nixon B."/>
            <person name="Dacheux J.L."/>
            <person name="Niwa H."/>
            <person name="Sekita Y."/>
            <person name="Huang X."/>
            <person name="Stark A."/>
            <person name="Kheradpour P."/>
            <person name="Kellis M."/>
            <person name="Flicek P."/>
            <person name="Chen Y."/>
            <person name="Webber C."/>
            <person name="Hardison R."/>
            <person name="Nelson J."/>
            <person name="Hallsworth-Pepin K."/>
            <person name="Delehaunty K."/>
            <person name="Markovic C."/>
            <person name="Minx P."/>
            <person name="Feng Y."/>
            <person name="Kremitzki C."/>
            <person name="Mitreva M."/>
            <person name="Glasscock J."/>
            <person name="Wylie T."/>
            <person name="Wohldmann P."/>
            <person name="Thiru P."/>
            <person name="Nhan M.N."/>
            <person name="Pohl C.S."/>
            <person name="Smith S.M."/>
            <person name="Hou S."/>
            <person name="Nefedov M."/>
            <person name="de Jong P.J."/>
            <person name="Renfree M.B."/>
            <person name="Mardis E.R."/>
            <person name="Wilson R.K."/>
        </authorList>
    </citation>
    <scope>NUCLEOTIDE SEQUENCE [LARGE SCALE GENOMIC DNA]</scope>
    <source>
        <strain evidence="7 8">Glennie</strain>
    </source>
</reference>
<dbReference type="InterPro" id="IPR013106">
    <property type="entry name" value="Ig_V-set"/>
</dbReference>
<keyword evidence="5" id="KW-0812">Transmembrane</keyword>
<keyword evidence="8" id="KW-1185">Reference proteome</keyword>
<dbReference type="SUPFAM" id="SSF48726">
    <property type="entry name" value="Immunoglobulin"/>
    <property type="match status" value="1"/>
</dbReference>
<evidence type="ECO:0000313" key="8">
    <source>
        <dbReference type="Proteomes" id="UP000002279"/>
    </source>
</evidence>
<dbReference type="FunCoup" id="A0A6I8PHC8">
    <property type="interactions" value="145"/>
</dbReference>
<protein>
    <recommendedName>
        <fullName evidence="6">Ig-like domain-containing protein</fullName>
    </recommendedName>
</protein>
<dbReference type="Pfam" id="PF07686">
    <property type="entry name" value="V-set"/>
    <property type="match status" value="1"/>
</dbReference>
<keyword evidence="5" id="KW-0472">Membrane</keyword>
<dbReference type="Proteomes" id="UP000002279">
    <property type="component" value="Chromosome 7"/>
</dbReference>
<organism evidence="7 8">
    <name type="scientific">Ornithorhynchus anatinus</name>
    <name type="common">Duckbill platypus</name>
    <dbReference type="NCBI Taxonomy" id="9258"/>
    <lineage>
        <taxon>Eukaryota</taxon>
        <taxon>Metazoa</taxon>
        <taxon>Chordata</taxon>
        <taxon>Craniata</taxon>
        <taxon>Vertebrata</taxon>
        <taxon>Euteleostomi</taxon>
        <taxon>Mammalia</taxon>
        <taxon>Monotremata</taxon>
        <taxon>Ornithorhynchidae</taxon>
        <taxon>Ornithorhynchus</taxon>
    </lineage>
</organism>